<feature type="transmembrane region" description="Helical" evidence="1">
    <location>
        <begin position="66"/>
        <end position="88"/>
    </location>
</feature>
<feature type="transmembrane region" description="Helical" evidence="1">
    <location>
        <begin position="12"/>
        <end position="37"/>
    </location>
</feature>
<proteinExistence type="predicted"/>
<comment type="caution">
    <text evidence="2">The sequence shown here is derived from an EMBL/GenBank/DDBJ whole genome shotgun (WGS) entry which is preliminary data.</text>
</comment>
<feature type="transmembrane region" description="Helical" evidence="1">
    <location>
        <begin position="109"/>
        <end position="134"/>
    </location>
</feature>
<evidence type="ECO:0000313" key="2">
    <source>
        <dbReference type="EMBL" id="MDT2834140.1"/>
    </source>
</evidence>
<accession>A0AAW8U3G0</accession>
<reference evidence="2" key="1">
    <citation type="submission" date="2023-03" db="EMBL/GenBank/DDBJ databases">
        <authorList>
            <person name="Shen W."/>
            <person name="Cai J."/>
        </authorList>
    </citation>
    <scope>NUCLEOTIDE SEQUENCE</scope>
    <source>
        <strain evidence="2">P96-3</strain>
    </source>
</reference>
<keyword evidence="1" id="KW-0472">Membrane</keyword>
<dbReference type="Proteomes" id="UP001268577">
    <property type="component" value="Unassembled WGS sequence"/>
</dbReference>
<gene>
    <name evidence="2" type="ORF">P7H70_08720</name>
</gene>
<feature type="transmembrane region" description="Helical" evidence="1">
    <location>
        <begin position="140"/>
        <end position="159"/>
    </location>
</feature>
<evidence type="ECO:0000313" key="3">
    <source>
        <dbReference type="Proteomes" id="UP001268577"/>
    </source>
</evidence>
<dbReference type="EMBL" id="JARQBZ010000014">
    <property type="protein sequence ID" value="MDT2834140.1"/>
    <property type="molecule type" value="Genomic_DNA"/>
</dbReference>
<keyword evidence="1" id="KW-1133">Transmembrane helix</keyword>
<dbReference type="AlphaFoldDB" id="A0AAW8U3G0"/>
<protein>
    <recommendedName>
        <fullName evidence="4">DUF2975 domain-containing protein</fullName>
    </recommendedName>
</protein>
<evidence type="ECO:0008006" key="4">
    <source>
        <dbReference type="Google" id="ProtNLM"/>
    </source>
</evidence>
<sequence>MTTKKFKKFAKFLEVFLLLGSAMYTFMTGLLLVMYFFQDHSFSIALPVSGFGLFKATQNSPVKEDLLLAGLLVNIPVGLTYAIVFFKGSRFFKSLVQNQTPFSKDNQKLISRISIILMILGLAPSLVYSIILSFFMTNGYYMRLDIGVSFVVGAILYCVSEVINYGLELQQFSDDAV</sequence>
<name>A0AAW8U3G0_9ENTE</name>
<evidence type="ECO:0000256" key="1">
    <source>
        <dbReference type="SAM" id="Phobius"/>
    </source>
</evidence>
<dbReference type="RefSeq" id="WP_311877004.1">
    <property type="nucleotide sequence ID" value="NZ_JARQBZ010000014.1"/>
</dbReference>
<keyword evidence="1" id="KW-0812">Transmembrane</keyword>
<organism evidence="2 3">
    <name type="scientific">Vagococcus carniphilus</name>
    <dbReference type="NCBI Taxonomy" id="218144"/>
    <lineage>
        <taxon>Bacteria</taxon>
        <taxon>Bacillati</taxon>
        <taxon>Bacillota</taxon>
        <taxon>Bacilli</taxon>
        <taxon>Lactobacillales</taxon>
        <taxon>Enterococcaceae</taxon>
        <taxon>Vagococcus</taxon>
    </lineage>
</organism>